<dbReference type="PANTHER" id="PTHR47307:SF1">
    <property type="entry name" value="GLUTATHIONE-REGULATED POTASSIUM-EFFLUX SYSTEM ANCILLARY PROTEIN KEFG"/>
    <property type="match status" value="1"/>
</dbReference>
<dbReference type="Pfam" id="PF02525">
    <property type="entry name" value="Flavodoxin_2"/>
    <property type="match status" value="1"/>
</dbReference>
<sequence>MSEILVLGAHPHLERSRVNRSLLKAAAALPPGRVQVHDLYARYPDFHIDVAAEQAALAAAKLVVWVFPMHWYSQPPLLKLWLDEVVSFGWGYGPGGDALRGKDLWLVVSTGGTDEAYTPGGHHRHFVDAFWPPHEQTAALCGMRFLPPLVLHGAHQVSDSELAGHREVFVERLSSYPAWPEISELPACPGCHVPADERPEESH</sequence>
<evidence type="ECO:0000313" key="3">
    <source>
        <dbReference type="EMBL" id="MEK8045082.1"/>
    </source>
</evidence>
<protein>
    <submittedName>
        <fullName evidence="3">NAD(P)H-dependent oxidoreductase</fullName>
    </submittedName>
</protein>
<accession>A0ABU9C3R5</accession>
<proteinExistence type="predicted"/>
<evidence type="ECO:0000313" key="4">
    <source>
        <dbReference type="Proteomes" id="UP001379945"/>
    </source>
</evidence>
<feature type="domain" description="Flavodoxin-like fold" evidence="2">
    <location>
        <begin position="3"/>
        <end position="170"/>
    </location>
</feature>
<gene>
    <name evidence="3" type="ORF">AACH00_01830</name>
</gene>
<reference evidence="3 4" key="1">
    <citation type="submission" date="2024-04" db="EMBL/GenBank/DDBJ databases">
        <title>Novel species of the genus Ideonella isolated from streams.</title>
        <authorList>
            <person name="Lu H."/>
        </authorList>
    </citation>
    <scope>NUCLEOTIDE SEQUENCE [LARGE SCALE GENOMIC DNA]</scope>
    <source>
        <strain evidence="3 4">LYT19W</strain>
    </source>
</reference>
<dbReference type="SUPFAM" id="SSF52218">
    <property type="entry name" value="Flavoproteins"/>
    <property type="match status" value="1"/>
</dbReference>
<dbReference type="Proteomes" id="UP001379945">
    <property type="component" value="Unassembled WGS sequence"/>
</dbReference>
<dbReference type="PANTHER" id="PTHR47307">
    <property type="entry name" value="GLUTATHIONE-REGULATED POTASSIUM-EFFLUX SYSTEM ANCILLARY PROTEIN KEFG"/>
    <property type="match status" value="1"/>
</dbReference>
<dbReference type="EMBL" id="JBBUTI010000001">
    <property type="protein sequence ID" value="MEK8045082.1"/>
    <property type="molecule type" value="Genomic_DNA"/>
</dbReference>
<comment type="caution">
    <text evidence="3">The sequence shown here is derived from an EMBL/GenBank/DDBJ whole genome shotgun (WGS) entry which is preliminary data.</text>
</comment>
<dbReference type="RefSeq" id="WP_341397229.1">
    <property type="nucleotide sequence ID" value="NZ_JBBUTI010000001.1"/>
</dbReference>
<keyword evidence="1" id="KW-0560">Oxidoreductase</keyword>
<evidence type="ECO:0000256" key="1">
    <source>
        <dbReference type="ARBA" id="ARBA00023002"/>
    </source>
</evidence>
<dbReference type="InterPro" id="IPR003680">
    <property type="entry name" value="Flavodoxin_fold"/>
</dbReference>
<name>A0ABU9C3R5_9BURK</name>
<dbReference type="Gene3D" id="3.40.50.360">
    <property type="match status" value="1"/>
</dbReference>
<organism evidence="3 4">
    <name type="scientific">Ideonella margarita</name>
    <dbReference type="NCBI Taxonomy" id="2984191"/>
    <lineage>
        <taxon>Bacteria</taxon>
        <taxon>Pseudomonadati</taxon>
        <taxon>Pseudomonadota</taxon>
        <taxon>Betaproteobacteria</taxon>
        <taxon>Burkholderiales</taxon>
        <taxon>Sphaerotilaceae</taxon>
        <taxon>Ideonella</taxon>
    </lineage>
</organism>
<dbReference type="InterPro" id="IPR046980">
    <property type="entry name" value="KefG/KefF"/>
</dbReference>
<dbReference type="InterPro" id="IPR029039">
    <property type="entry name" value="Flavoprotein-like_sf"/>
</dbReference>
<evidence type="ECO:0000259" key="2">
    <source>
        <dbReference type="Pfam" id="PF02525"/>
    </source>
</evidence>
<keyword evidence="4" id="KW-1185">Reference proteome</keyword>